<accession>A0A0N4ZHW9</accession>
<keyword evidence="1" id="KW-1185">Reference proteome</keyword>
<sequence>MSEKTNLNKFLSRNFSNDKLLNGNERMKKVKKHLETFEVCLPPPSTEDGKFIIPMAYPPLPDDKTTIKYSRKKSNIKICNVKEKSYEDKRKTLTSLKNVNDEQKAFYDRIKNCDYRYCFLCEKIVEMCNVSGHYYDHKTKEGYPEKFQCIYKSCEYRTNWDHLIKYHFVKYHYEIPIERISDFFINTRTEYEESDLIKMNLELMKFKISSL</sequence>
<dbReference type="WBParaSite" id="PTRK_0000751400.1">
    <property type="protein sequence ID" value="PTRK_0000751400.1"/>
    <property type="gene ID" value="PTRK_0000751400"/>
</dbReference>
<protein>
    <submittedName>
        <fullName evidence="2">C2H2-type domain-containing protein</fullName>
    </submittedName>
</protein>
<name>A0A0N4ZHW9_PARTI</name>
<proteinExistence type="predicted"/>
<organism evidence="1 2">
    <name type="scientific">Parastrongyloides trichosuri</name>
    <name type="common">Possum-specific nematode worm</name>
    <dbReference type="NCBI Taxonomy" id="131310"/>
    <lineage>
        <taxon>Eukaryota</taxon>
        <taxon>Metazoa</taxon>
        <taxon>Ecdysozoa</taxon>
        <taxon>Nematoda</taxon>
        <taxon>Chromadorea</taxon>
        <taxon>Rhabditida</taxon>
        <taxon>Tylenchina</taxon>
        <taxon>Panagrolaimomorpha</taxon>
        <taxon>Strongyloidoidea</taxon>
        <taxon>Strongyloididae</taxon>
        <taxon>Parastrongyloides</taxon>
    </lineage>
</organism>
<evidence type="ECO:0000313" key="2">
    <source>
        <dbReference type="WBParaSite" id="PTRK_0000751400.1"/>
    </source>
</evidence>
<dbReference type="AlphaFoldDB" id="A0A0N4ZHW9"/>
<reference evidence="2" key="1">
    <citation type="submission" date="2017-02" db="UniProtKB">
        <authorList>
            <consortium name="WormBaseParasite"/>
        </authorList>
    </citation>
    <scope>IDENTIFICATION</scope>
</reference>
<evidence type="ECO:0000313" key="1">
    <source>
        <dbReference type="Proteomes" id="UP000038045"/>
    </source>
</evidence>
<dbReference type="Proteomes" id="UP000038045">
    <property type="component" value="Unplaced"/>
</dbReference>